<dbReference type="Pfam" id="PF18759">
    <property type="entry name" value="Plavaka"/>
    <property type="match status" value="1"/>
</dbReference>
<feature type="compositionally biased region" description="Basic and acidic residues" evidence="1">
    <location>
        <begin position="1035"/>
        <end position="1044"/>
    </location>
</feature>
<sequence length="1077" mass="122798">MSVPIQSPPSPASQIPPASPSFHDTKPDSFGMFCRYSIEPKSIPPDTNCLSDLCDTPTLQSNPIHDNSSLPSHSAHAVSYDNPYWPFPNSSIYRFMNWEQNESNQAGHGKSQSLLDDILFAPDFNLSDLEGLNVTREWARADAAADEQIDHFPAAEGWTNDTVTIPLPKEGVQWAKENDAPVLEVPNVWHRNLLQIIKSVCRSEEAVYHHWVPFKQYWRLSQTRNEESPEKTEDIRIYSELYNSDALLDEYKKLRAQPHDPDDPPDTEVSIVPIMLWSDSTHLTNFGNASLWPIYMYFGSMSKYMRGKPTASASHHLAYMPSVTTSDVLRFCKRELTEAIWKLLLDPEFMHAYEHGILEHCGDGILRRLFPRFFTYSADYPEKILLACIRYLAQCPCPRCLICKSDISEMGTPTDSRRRENVRVDSPAIQDTIRRGRGLVFKKGTSLNSKHLANILDTKSLVTTRSAFSTKLSKFGFNHYSMFMPDLMHEFELGGNDSIQIFNQRFRQVPTFGRDTIRCFSSNISAMKQLAARDFEDILQCITPVIDLLLPQEHNEVVLDMLWNLCSWHALAKLRLHMEEMLVIFTQATEALGDSIRVFVVTTCEAYLTQELPKEHAARGRRAAALRQGATTKLNMSTYKFHALGDYVQAIRQFGTTDNYTTQIVRQLEHRRSKRWYARTNKNKFVGQIAKHEQRARLLRRIANEEETRRLVCQNRQRLHGDTVSSDKQGEASASPISGAAAVKITTDVPIASRTSPYEHYHMSDYTPVWKDLCLWLKAHKDDRAFDNFLPSLKDHLLVRLLGRSWEGDEHNFTREDQDTDSINLRTHPDVMVISHEDNGPDADTHPYWYAHVIGIFHVNVVHTGIFSVSPKLQRMDFLWVCWFGMDPEEPGGFDRCRLPRVGFVPWDEEDPFGFLDLNDVLRAAHLIPAFAYGRTDSLLGRSDTRQIHGEDHLDYINYYVNIHVDRDMFMRYLGGGIGHKGNMTSTLAGTLDNMEDASPEDVDNGGSDRQQPVGDDLDDEEVDYGYVAEQDDAGADRNPHESGEDLEEEEDGDLGPEEGHEIDAGLSYDDYGFSPL</sequence>
<feature type="region of interest" description="Disordered" evidence="1">
    <location>
        <begin position="718"/>
        <end position="737"/>
    </location>
</feature>
<organism evidence="2 3">
    <name type="scientific">Wolfiporia cocos (strain MD-104)</name>
    <name type="common">Brown rot fungus</name>
    <dbReference type="NCBI Taxonomy" id="742152"/>
    <lineage>
        <taxon>Eukaryota</taxon>
        <taxon>Fungi</taxon>
        <taxon>Dikarya</taxon>
        <taxon>Basidiomycota</taxon>
        <taxon>Agaricomycotina</taxon>
        <taxon>Agaricomycetes</taxon>
        <taxon>Polyporales</taxon>
        <taxon>Phaeolaceae</taxon>
        <taxon>Wolfiporia</taxon>
    </lineage>
</organism>
<feature type="compositionally biased region" description="Acidic residues" evidence="1">
    <location>
        <begin position="994"/>
        <end position="1004"/>
    </location>
</feature>
<feature type="compositionally biased region" description="Acidic residues" evidence="1">
    <location>
        <begin position="1045"/>
        <end position="1057"/>
    </location>
</feature>
<name>A0A2H3J8D1_WOLCO</name>
<dbReference type="OMA" id="HMTEAMR"/>
<protein>
    <submittedName>
        <fullName evidence="2">Uncharacterized protein</fullName>
    </submittedName>
</protein>
<accession>A0A2H3J8D1</accession>
<gene>
    <name evidence="2" type="ORF">WOLCODRAFT_81374</name>
</gene>
<feature type="compositionally biased region" description="Pro residues" evidence="1">
    <location>
        <begin position="1"/>
        <end position="11"/>
    </location>
</feature>
<feature type="region of interest" description="Disordered" evidence="1">
    <location>
        <begin position="990"/>
        <end position="1077"/>
    </location>
</feature>
<keyword evidence="3" id="KW-1185">Reference proteome</keyword>
<dbReference type="OrthoDB" id="3208495at2759"/>
<dbReference type="AlphaFoldDB" id="A0A2H3J8D1"/>
<dbReference type="Proteomes" id="UP000218811">
    <property type="component" value="Unassembled WGS sequence"/>
</dbReference>
<evidence type="ECO:0000256" key="1">
    <source>
        <dbReference type="SAM" id="MobiDB-lite"/>
    </source>
</evidence>
<feature type="region of interest" description="Disordered" evidence="1">
    <location>
        <begin position="1"/>
        <end position="22"/>
    </location>
</feature>
<dbReference type="STRING" id="742152.A0A2H3J8D1"/>
<reference evidence="2 3" key="1">
    <citation type="journal article" date="2012" name="Science">
        <title>The Paleozoic origin of enzymatic lignin decomposition reconstructed from 31 fungal genomes.</title>
        <authorList>
            <person name="Floudas D."/>
            <person name="Binder M."/>
            <person name="Riley R."/>
            <person name="Barry K."/>
            <person name="Blanchette R.A."/>
            <person name="Henrissat B."/>
            <person name="Martinez A.T."/>
            <person name="Otillar R."/>
            <person name="Spatafora J.W."/>
            <person name="Yadav J.S."/>
            <person name="Aerts A."/>
            <person name="Benoit I."/>
            <person name="Boyd A."/>
            <person name="Carlson A."/>
            <person name="Copeland A."/>
            <person name="Coutinho P.M."/>
            <person name="de Vries R.P."/>
            <person name="Ferreira P."/>
            <person name="Findley K."/>
            <person name="Foster B."/>
            <person name="Gaskell J."/>
            <person name="Glotzer D."/>
            <person name="Gorecki P."/>
            <person name="Heitman J."/>
            <person name="Hesse C."/>
            <person name="Hori C."/>
            <person name="Igarashi K."/>
            <person name="Jurgens J.A."/>
            <person name="Kallen N."/>
            <person name="Kersten P."/>
            <person name="Kohler A."/>
            <person name="Kuees U."/>
            <person name="Kumar T.K.A."/>
            <person name="Kuo A."/>
            <person name="LaButti K."/>
            <person name="Larrondo L.F."/>
            <person name="Lindquist E."/>
            <person name="Ling A."/>
            <person name="Lombard V."/>
            <person name="Lucas S."/>
            <person name="Lundell T."/>
            <person name="Martin R."/>
            <person name="McLaughlin D.J."/>
            <person name="Morgenstern I."/>
            <person name="Morin E."/>
            <person name="Murat C."/>
            <person name="Nagy L.G."/>
            <person name="Nolan M."/>
            <person name="Ohm R.A."/>
            <person name="Patyshakuliyeva A."/>
            <person name="Rokas A."/>
            <person name="Ruiz-Duenas F.J."/>
            <person name="Sabat G."/>
            <person name="Salamov A."/>
            <person name="Samejima M."/>
            <person name="Schmutz J."/>
            <person name="Slot J.C."/>
            <person name="St John F."/>
            <person name="Stenlid J."/>
            <person name="Sun H."/>
            <person name="Sun S."/>
            <person name="Syed K."/>
            <person name="Tsang A."/>
            <person name="Wiebenga A."/>
            <person name="Young D."/>
            <person name="Pisabarro A."/>
            <person name="Eastwood D.C."/>
            <person name="Martin F."/>
            <person name="Cullen D."/>
            <person name="Grigoriev I.V."/>
            <person name="Hibbett D.S."/>
        </authorList>
    </citation>
    <scope>NUCLEOTIDE SEQUENCE [LARGE SCALE GENOMIC DNA]</scope>
    <source>
        <strain evidence="2 3">MD-104</strain>
    </source>
</reference>
<proteinExistence type="predicted"/>
<feature type="compositionally biased region" description="Acidic residues" evidence="1">
    <location>
        <begin position="1016"/>
        <end position="1034"/>
    </location>
</feature>
<dbReference type="EMBL" id="KB467865">
    <property type="protein sequence ID" value="PCH36043.1"/>
    <property type="molecule type" value="Genomic_DNA"/>
</dbReference>
<evidence type="ECO:0000313" key="3">
    <source>
        <dbReference type="Proteomes" id="UP000218811"/>
    </source>
</evidence>
<dbReference type="InterPro" id="IPR041078">
    <property type="entry name" value="Plavaka"/>
</dbReference>
<evidence type="ECO:0000313" key="2">
    <source>
        <dbReference type="EMBL" id="PCH36043.1"/>
    </source>
</evidence>